<name>A0A239B611_9FLAO</name>
<feature type="transmembrane region" description="Helical" evidence="1">
    <location>
        <begin position="148"/>
        <end position="165"/>
    </location>
</feature>
<keyword evidence="1" id="KW-1133">Transmembrane helix</keyword>
<feature type="transmembrane region" description="Helical" evidence="1">
    <location>
        <begin position="177"/>
        <end position="196"/>
    </location>
</feature>
<feature type="transmembrane region" description="Helical" evidence="1">
    <location>
        <begin position="119"/>
        <end position="141"/>
    </location>
</feature>
<keyword evidence="1" id="KW-0472">Membrane</keyword>
<dbReference type="OrthoDB" id="654481at2"/>
<proteinExistence type="predicted"/>
<protein>
    <recommendedName>
        <fullName evidence="4">ZIP Zinc transporter</fullName>
    </recommendedName>
</protein>
<gene>
    <name evidence="2" type="ORF">SAMN06265376_105371</name>
</gene>
<evidence type="ECO:0008006" key="4">
    <source>
        <dbReference type="Google" id="ProtNLM"/>
    </source>
</evidence>
<reference evidence="2 3" key="1">
    <citation type="submission" date="2017-06" db="EMBL/GenBank/DDBJ databases">
        <authorList>
            <person name="Kim H.J."/>
            <person name="Triplett B.A."/>
        </authorList>
    </citation>
    <scope>NUCLEOTIDE SEQUENCE [LARGE SCALE GENOMIC DNA]</scope>
    <source>
        <strain evidence="2 3">DSM 25597</strain>
    </source>
</reference>
<accession>A0A239B611</accession>
<dbReference type="Proteomes" id="UP000198379">
    <property type="component" value="Unassembled WGS sequence"/>
</dbReference>
<feature type="transmembrane region" description="Helical" evidence="1">
    <location>
        <begin position="58"/>
        <end position="74"/>
    </location>
</feature>
<organism evidence="2 3">
    <name type="scientific">Dokdonia pacifica</name>
    <dbReference type="NCBI Taxonomy" id="1627892"/>
    <lineage>
        <taxon>Bacteria</taxon>
        <taxon>Pseudomonadati</taxon>
        <taxon>Bacteroidota</taxon>
        <taxon>Flavobacteriia</taxon>
        <taxon>Flavobacteriales</taxon>
        <taxon>Flavobacteriaceae</taxon>
        <taxon>Dokdonia</taxon>
    </lineage>
</organism>
<keyword evidence="1" id="KW-0812">Transmembrane</keyword>
<feature type="transmembrane region" description="Helical" evidence="1">
    <location>
        <begin position="6"/>
        <end position="22"/>
    </location>
</feature>
<evidence type="ECO:0000313" key="3">
    <source>
        <dbReference type="Proteomes" id="UP000198379"/>
    </source>
</evidence>
<feature type="transmembrane region" description="Helical" evidence="1">
    <location>
        <begin position="94"/>
        <end position="113"/>
    </location>
</feature>
<keyword evidence="3" id="KW-1185">Reference proteome</keyword>
<sequence>MTAFLLPLFAVIVGFLIALVLKPSISNKVNLLLSFSGAFLLSTIIFESLPEVYINQDHNVGIFIVAGLLMQILLEFSSKGAEHGHTHQKDTASFPWLLFISLSIHALIEGFPVSENDHMLYGIVVHKLPIAIIISSFLLASQIKLWKSILFIVGFALMTPLGSYINQQAFILDSYKTPINAFVIGVLLHVSTTILFESSKNHQFNASKLAVIILGFIIAYYL</sequence>
<dbReference type="AlphaFoldDB" id="A0A239B611"/>
<dbReference type="RefSeq" id="WP_089372611.1">
    <property type="nucleotide sequence ID" value="NZ_BMEP01000006.1"/>
</dbReference>
<feature type="transmembrane region" description="Helical" evidence="1">
    <location>
        <begin position="29"/>
        <end position="46"/>
    </location>
</feature>
<dbReference type="EMBL" id="FZNY01000005">
    <property type="protein sequence ID" value="SNS03327.1"/>
    <property type="molecule type" value="Genomic_DNA"/>
</dbReference>
<evidence type="ECO:0000256" key="1">
    <source>
        <dbReference type="SAM" id="Phobius"/>
    </source>
</evidence>
<feature type="transmembrane region" description="Helical" evidence="1">
    <location>
        <begin position="203"/>
        <end position="221"/>
    </location>
</feature>
<evidence type="ECO:0000313" key="2">
    <source>
        <dbReference type="EMBL" id="SNS03327.1"/>
    </source>
</evidence>